<dbReference type="Proteomes" id="UP000291562">
    <property type="component" value="Chromosome"/>
</dbReference>
<feature type="transmembrane region" description="Helical" evidence="1">
    <location>
        <begin position="28"/>
        <end position="49"/>
    </location>
</feature>
<dbReference type="KEGG" id="xbc:ELE36_11740"/>
<keyword evidence="1" id="KW-0472">Membrane</keyword>
<evidence type="ECO:0000256" key="1">
    <source>
        <dbReference type="SAM" id="Phobius"/>
    </source>
</evidence>
<keyword evidence="1" id="KW-0812">Transmembrane</keyword>
<reference evidence="2 3" key="1">
    <citation type="submission" date="2019-01" db="EMBL/GenBank/DDBJ databases">
        <title>Pseudolysobacter antarctica gen. nov., sp. nov., isolated from Fildes Peninsula, Antarctica.</title>
        <authorList>
            <person name="Wei Z."/>
            <person name="Peng F."/>
        </authorList>
    </citation>
    <scope>NUCLEOTIDE SEQUENCE [LARGE SCALE GENOMIC DNA]</scope>
    <source>
        <strain evidence="2 3">AQ6-296</strain>
    </source>
</reference>
<sequence>MRIFVVLALLIVSASAEAYIGPGAGLSFLGSLWAVLVGLVLALVAILSWPIRLLWRRLRGARAAPAAVVKEDVSEPESR</sequence>
<gene>
    <name evidence="2" type="ORF">ELE36_11740</name>
</gene>
<organism evidence="2 3">
    <name type="scientific">Pseudolysobacter antarcticus</name>
    <dbReference type="NCBI Taxonomy" id="2511995"/>
    <lineage>
        <taxon>Bacteria</taxon>
        <taxon>Pseudomonadati</taxon>
        <taxon>Pseudomonadota</taxon>
        <taxon>Gammaproteobacteria</taxon>
        <taxon>Lysobacterales</taxon>
        <taxon>Rhodanobacteraceae</taxon>
        <taxon>Pseudolysobacter</taxon>
    </lineage>
</organism>
<protein>
    <submittedName>
        <fullName evidence="2">Uncharacterized protein</fullName>
    </submittedName>
</protein>
<keyword evidence="1" id="KW-1133">Transmembrane helix</keyword>
<name>A0A411HKC1_9GAMM</name>
<evidence type="ECO:0000313" key="3">
    <source>
        <dbReference type="Proteomes" id="UP000291562"/>
    </source>
</evidence>
<keyword evidence="3" id="KW-1185">Reference proteome</keyword>
<dbReference type="EMBL" id="CP035704">
    <property type="protein sequence ID" value="QBB70965.1"/>
    <property type="molecule type" value="Genomic_DNA"/>
</dbReference>
<accession>A0A411HKC1</accession>
<proteinExistence type="predicted"/>
<dbReference type="RefSeq" id="WP_129833508.1">
    <property type="nucleotide sequence ID" value="NZ_CP035704.1"/>
</dbReference>
<evidence type="ECO:0000313" key="2">
    <source>
        <dbReference type="EMBL" id="QBB70965.1"/>
    </source>
</evidence>
<dbReference type="AlphaFoldDB" id="A0A411HKC1"/>